<evidence type="ECO:0000256" key="2">
    <source>
        <dbReference type="ARBA" id="ARBA00004496"/>
    </source>
</evidence>
<gene>
    <name evidence="17" type="ORF">DGYR_LOCUS10382</name>
</gene>
<comment type="subcellular location">
    <subcellularLocation>
        <location evidence="2">Cytoplasm</location>
    </subcellularLocation>
    <subcellularLocation>
        <location evidence="1">Nucleus</location>
    </subcellularLocation>
</comment>
<proteinExistence type="predicted"/>
<comment type="catalytic activity">
    <reaction evidence="11">
        <text>ATP + H2O = ADP + phosphate + H(+)</text>
        <dbReference type="Rhea" id="RHEA:13065"/>
        <dbReference type="ChEBI" id="CHEBI:15377"/>
        <dbReference type="ChEBI" id="CHEBI:15378"/>
        <dbReference type="ChEBI" id="CHEBI:30616"/>
        <dbReference type="ChEBI" id="CHEBI:43474"/>
        <dbReference type="ChEBI" id="CHEBI:456216"/>
        <dbReference type="EC" id="3.6.4.13"/>
    </reaction>
</comment>
<dbReference type="GO" id="GO:0003724">
    <property type="term" value="F:RNA helicase activity"/>
    <property type="evidence" value="ECO:0007669"/>
    <property type="project" value="UniProtKB-EC"/>
</dbReference>
<evidence type="ECO:0000313" key="18">
    <source>
        <dbReference type="Proteomes" id="UP000549394"/>
    </source>
</evidence>
<feature type="domain" description="Helicase C-terminal" evidence="15">
    <location>
        <begin position="310"/>
        <end position="478"/>
    </location>
</feature>
<organism evidence="17 18">
    <name type="scientific">Dimorphilus gyrociliatus</name>
    <dbReference type="NCBI Taxonomy" id="2664684"/>
    <lineage>
        <taxon>Eukaryota</taxon>
        <taxon>Metazoa</taxon>
        <taxon>Spiralia</taxon>
        <taxon>Lophotrochozoa</taxon>
        <taxon>Annelida</taxon>
        <taxon>Polychaeta</taxon>
        <taxon>Polychaeta incertae sedis</taxon>
        <taxon>Dinophilidae</taxon>
        <taxon>Dimorphilus</taxon>
    </lineage>
</organism>
<evidence type="ECO:0000256" key="8">
    <source>
        <dbReference type="ARBA" id="ARBA00022840"/>
    </source>
</evidence>
<dbReference type="GO" id="GO:0005634">
    <property type="term" value="C:nucleus"/>
    <property type="evidence" value="ECO:0007669"/>
    <property type="project" value="UniProtKB-SubCell"/>
</dbReference>
<keyword evidence="7" id="KW-0347">Helicase</keyword>
<evidence type="ECO:0000313" key="17">
    <source>
        <dbReference type="EMBL" id="CAD5122583.1"/>
    </source>
</evidence>
<evidence type="ECO:0000256" key="12">
    <source>
        <dbReference type="PROSITE-ProRule" id="PRU00552"/>
    </source>
</evidence>
<accession>A0A7I8W340</accession>
<dbReference type="FunFam" id="3.40.50.300:FF:000849">
    <property type="entry name" value="ATP-dependent RNA helicase DBP5"/>
    <property type="match status" value="1"/>
</dbReference>
<dbReference type="SMART" id="SM00487">
    <property type="entry name" value="DEXDc"/>
    <property type="match status" value="1"/>
</dbReference>
<evidence type="ECO:0000256" key="6">
    <source>
        <dbReference type="ARBA" id="ARBA00022801"/>
    </source>
</evidence>
<dbReference type="EC" id="3.6.4.13" evidence="3"/>
<dbReference type="PROSITE" id="PS51195">
    <property type="entry name" value="Q_MOTIF"/>
    <property type="match status" value="1"/>
</dbReference>
<dbReference type="Pfam" id="PF00271">
    <property type="entry name" value="Helicase_C"/>
    <property type="match status" value="1"/>
</dbReference>
<dbReference type="FunFam" id="3.40.50.300:FF:000318">
    <property type="entry name" value="ATP-dependent RNA helicase DDX19B"/>
    <property type="match status" value="1"/>
</dbReference>
<feature type="domain" description="Helicase ATP-binding" evidence="14">
    <location>
        <begin position="129"/>
        <end position="299"/>
    </location>
</feature>
<reference evidence="17 18" key="1">
    <citation type="submission" date="2020-08" db="EMBL/GenBank/DDBJ databases">
        <authorList>
            <person name="Hejnol A."/>
        </authorList>
    </citation>
    <scope>NUCLEOTIDE SEQUENCE [LARGE SCALE GENOMIC DNA]</scope>
</reference>
<dbReference type="GO" id="GO:0016787">
    <property type="term" value="F:hydrolase activity"/>
    <property type="evidence" value="ECO:0007669"/>
    <property type="project" value="UniProtKB-KW"/>
</dbReference>
<keyword evidence="5" id="KW-0547">Nucleotide-binding</keyword>
<dbReference type="InterPro" id="IPR001650">
    <property type="entry name" value="Helicase_C-like"/>
</dbReference>
<dbReference type="Pfam" id="PF00270">
    <property type="entry name" value="DEAD"/>
    <property type="match status" value="1"/>
</dbReference>
<keyword evidence="6" id="KW-0378">Hydrolase</keyword>
<dbReference type="Gene3D" id="3.40.50.300">
    <property type="entry name" value="P-loop containing nucleotide triphosphate hydrolases"/>
    <property type="match status" value="2"/>
</dbReference>
<dbReference type="AlphaFoldDB" id="A0A7I8W340"/>
<dbReference type="SMART" id="SM00490">
    <property type="entry name" value="HELICc"/>
    <property type="match status" value="1"/>
</dbReference>
<dbReference type="EMBL" id="CAJFCJ010000018">
    <property type="protein sequence ID" value="CAD5122583.1"/>
    <property type="molecule type" value="Genomic_DNA"/>
</dbReference>
<dbReference type="SUPFAM" id="SSF52540">
    <property type="entry name" value="P-loop containing nucleoside triphosphate hydrolases"/>
    <property type="match status" value="1"/>
</dbReference>
<keyword evidence="8" id="KW-0067">ATP-binding</keyword>
<feature type="compositionally biased region" description="Basic and acidic residues" evidence="13">
    <location>
        <begin position="29"/>
        <end position="56"/>
    </location>
</feature>
<feature type="compositionally biased region" description="Basic and acidic residues" evidence="13">
    <location>
        <begin position="7"/>
        <end position="17"/>
    </location>
</feature>
<comment type="caution">
    <text evidence="17">The sequence shown here is derived from an EMBL/GenBank/DDBJ whole genome shotgun (WGS) entry which is preliminary data.</text>
</comment>
<name>A0A7I8W340_9ANNE</name>
<evidence type="ECO:0000259" key="16">
    <source>
        <dbReference type="PROSITE" id="PS51195"/>
    </source>
</evidence>
<feature type="region of interest" description="Disordered" evidence="13">
    <location>
        <begin position="1"/>
        <end position="58"/>
    </location>
</feature>
<keyword evidence="18" id="KW-1185">Reference proteome</keyword>
<feature type="domain" description="DEAD-box RNA helicase Q" evidence="16">
    <location>
        <begin position="96"/>
        <end position="124"/>
    </location>
</feature>
<dbReference type="GO" id="GO:0005737">
    <property type="term" value="C:cytoplasm"/>
    <property type="evidence" value="ECO:0007669"/>
    <property type="project" value="UniProtKB-SubCell"/>
</dbReference>
<evidence type="ECO:0000256" key="7">
    <source>
        <dbReference type="ARBA" id="ARBA00022806"/>
    </source>
</evidence>
<dbReference type="GO" id="GO:0005524">
    <property type="term" value="F:ATP binding"/>
    <property type="evidence" value="ECO:0007669"/>
    <property type="project" value="UniProtKB-KW"/>
</dbReference>
<dbReference type="InterPro" id="IPR011545">
    <property type="entry name" value="DEAD/DEAH_box_helicase_dom"/>
</dbReference>
<sequence>MSWAVSVKKEEQRKLEAAGEIPSPAVSEPKGKESGKLEIGHWDNNDNKEKEDKTKDGATSADLSLLNKLLRSRLVPVKADLEIIQRNPNSPLYSVSSFAELKLNDELLRGVYDMGFNAPSKIQEKALPLLLAEPYQNMIAQSQSGTGKTAAFVLTMLTRVNIGEKYPQALCLAPTYELALQIGEVCEQMSKFMTGLEIIFAVKGQRLDRGSNLTAQIIIGTPGTVLDWGLKYKFFDLKKIKIFTLDEADVMIDTQGHHDQTLRIHRLLPRECQMLLFSATYEQPVMDFANKIIRDPIIIRLKREEESVDNIQQYYVDCQGQEDKYRAISDIYSSVTVGQSMIFCQTRKNANLLAERMIKNGHRVAILSGELDVTQRASIIKRFREGDERVLITTNVSARGIDVEQVTLVVNFDMPIDAAGDADCETYLHRIGRTGRFGKCGIALNLVDGTKSRKILEAVQRHFGREIKKLNTADEDEMAQLPVYA</sequence>
<dbReference type="InterPro" id="IPR014014">
    <property type="entry name" value="RNA_helicase_DEAD_Q_motif"/>
</dbReference>
<evidence type="ECO:0000256" key="11">
    <source>
        <dbReference type="ARBA" id="ARBA00047984"/>
    </source>
</evidence>
<evidence type="ECO:0000256" key="3">
    <source>
        <dbReference type="ARBA" id="ARBA00012552"/>
    </source>
</evidence>
<dbReference type="GO" id="GO:0003723">
    <property type="term" value="F:RNA binding"/>
    <property type="evidence" value="ECO:0007669"/>
    <property type="project" value="UniProtKB-KW"/>
</dbReference>
<dbReference type="PROSITE" id="PS51194">
    <property type="entry name" value="HELICASE_CTER"/>
    <property type="match status" value="1"/>
</dbReference>
<keyword evidence="10" id="KW-0539">Nucleus</keyword>
<dbReference type="PANTHER" id="PTHR47958">
    <property type="entry name" value="ATP-DEPENDENT RNA HELICASE DBP3"/>
    <property type="match status" value="1"/>
</dbReference>
<protein>
    <recommendedName>
        <fullName evidence="3">RNA helicase</fullName>
        <ecNumber evidence="3">3.6.4.13</ecNumber>
    </recommendedName>
</protein>
<evidence type="ECO:0000256" key="10">
    <source>
        <dbReference type="ARBA" id="ARBA00023242"/>
    </source>
</evidence>
<dbReference type="PROSITE" id="PS51192">
    <property type="entry name" value="HELICASE_ATP_BIND_1"/>
    <property type="match status" value="1"/>
</dbReference>
<dbReference type="InterPro" id="IPR027417">
    <property type="entry name" value="P-loop_NTPase"/>
</dbReference>
<evidence type="ECO:0000256" key="13">
    <source>
        <dbReference type="SAM" id="MobiDB-lite"/>
    </source>
</evidence>
<dbReference type="InterPro" id="IPR014001">
    <property type="entry name" value="Helicase_ATP-bd"/>
</dbReference>
<dbReference type="Proteomes" id="UP000549394">
    <property type="component" value="Unassembled WGS sequence"/>
</dbReference>
<evidence type="ECO:0000259" key="15">
    <source>
        <dbReference type="PROSITE" id="PS51194"/>
    </source>
</evidence>
<keyword evidence="9" id="KW-0694">RNA-binding</keyword>
<keyword evidence="4" id="KW-0963">Cytoplasm</keyword>
<evidence type="ECO:0000256" key="9">
    <source>
        <dbReference type="ARBA" id="ARBA00022884"/>
    </source>
</evidence>
<evidence type="ECO:0000256" key="1">
    <source>
        <dbReference type="ARBA" id="ARBA00004123"/>
    </source>
</evidence>
<feature type="short sequence motif" description="Q motif" evidence="12">
    <location>
        <begin position="96"/>
        <end position="124"/>
    </location>
</feature>
<evidence type="ECO:0000256" key="4">
    <source>
        <dbReference type="ARBA" id="ARBA00022490"/>
    </source>
</evidence>
<dbReference type="CDD" id="cd18787">
    <property type="entry name" value="SF2_C_DEAD"/>
    <property type="match status" value="1"/>
</dbReference>
<dbReference type="OrthoDB" id="10265785at2759"/>
<evidence type="ECO:0000256" key="5">
    <source>
        <dbReference type="ARBA" id="ARBA00022741"/>
    </source>
</evidence>
<evidence type="ECO:0000259" key="14">
    <source>
        <dbReference type="PROSITE" id="PS51192"/>
    </source>
</evidence>